<keyword evidence="1" id="KW-1133">Transmembrane helix</keyword>
<evidence type="ECO:0000256" key="1">
    <source>
        <dbReference type="SAM" id="Phobius"/>
    </source>
</evidence>
<comment type="caution">
    <text evidence="2">The sequence shown here is derived from an EMBL/GenBank/DDBJ whole genome shotgun (WGS) entry which is preliminary data.</text>
</comment>
<keyword evidence="1" id="KW-0472">Membrane</keyword>
<feature type="transmembrane region" description="Helical" evidence="1">
    <location>
        <begin position="41"/>
        <end position="59"/>
    </location>
</feature>
<reference evidence="2 3" key="1">
    <citation type="submission" date="2021-03" db="EMBL/GenBank/DDBJ databases">
        <title>Genomic Encyclopedia of Type Strains, Phase IV (KMG-IV): sequencing the most valuable type-strain genomes for metagenomic binning, comparative biology and taxonomic classification.</title>
        <authorList>
            <person name="Goeker M."/>
        </authorList>
    </citation>
    <scope>NUCLEOTIDE SEQUENCE [LARGE SCALE GENOMIC DNA]</scope>
    <source>
        <strain evidence="2 3">DSM 26048</strain>
    </source>
</reference>
<sequence length="146" mass="16401">MKNLMKQTILRSIPSFVHVLLTVLYLDYLLASNLDFLESRIIPGFVVLIITNAITNSIFSKGQWRQIPFSAVSFIMLFILYFLILSVVGDPNREVDDNKAAGFALITIGMPASLLSLALGTIVGVTIAKLRNQIKQFNQHEQEKEF</sequence>
<evidence type="ECO:0000313" key="3">
    <source>
        <dbReference type="Proteomes" id="UP001519287"/>
    </source>
</evidence>
<gene>
    <name evidence="2" type="ORF">J2Z66_002181</name>
</gene>
<dbReference type="Proteomes" id="UP001519287">
    <property type="component" value="Unassembled WGS sequence"/>
</dbReference>
<proteinExistence type="predicted"/>
<keyword evidence="1" id="KW-0812">Transmembrane</keyword>
<feature type="transmembrane region" description="Helical" evidence="1">
    <location>
        <begin position="71"/>
        <end position="89"/>
    </location>
</feature>
<evidence type="ECO:0008006" key="4">
    <source>
        <dbReference type="Google" id="ProtNLM"/>
    </source>
</evidence>
<organism evidence="2 3">
    <name type="scientific">Paenibacillus eucommiae</name>
    <dbReference type="NCBI Taxonomy" id="1355755"/>
    <lineage>
        <taxon>Bacteria</taxon>
        <taxon>Bacillati</taxon>
        <taxon>Bacillota</taxon>
        <taxon>Bacilli</taxon>
        <taxon>Bacillales</taxon>
        <taxon>Paenibacillaceae</taxon>
        <taxon>Paenibacillus</taxon>
    </lineage>
</organism>
<name>A0ABS4ISQ0_9BACL</name>
<accession>A0ABS4ISQ0</accession>
<protein>
    <recommendedName>
        <fullName evidence="4">Holin</fullName>
    </recommendedName>
</protein>
<feature type="transmembrane region" description="Helical" evidence="1">
    <location>
        <begin position="101"/>
        <end position="128"/>
    </location>
</feature>
<dbReference type="RefSeq" id="WP_209971333.1">
    <property type="nucleotide sequence ID" value="NZ_JAGGLB010000005.1"/>
</dbReference>
<evidence type="ECO:0000313" key="2">
    <source>
        <dbReference type="EMBL" id="MBP1990575.1"/>
    </source>
</evidence>
<dbReference type="EMBL" id="JAGGLB010000005">
    <property type="protein sequence ID" value="MBP1990575.1"/>
    <property type="molecule type" value="Genomic_DNA"/>
</dbReference>
<keyword evidence="3" id="KW-1185">Reference proteome</keyword>